<evidence type="ECO:0000313" key="1">
    <source>
        <dbReference type="Proteomes" id="UP000515151"/>
    </source>
</evidence>
<accession>A0A6P8DRJ2</accession>
<dbReference type="GeneID" id="116206064"/>
<dbReference type="AlphaFoldDB" id="A0A6P8DRJ2"/>
<dbReference type="RefSeq" id="XP_031394663.1">
    <property type="nucleotide sequence ID" value="XM_031538803.1"/>
</dbReference>
<reference evidence="2" key="2">
    <citation type="submission" date="2025-08" db="UniProtKB">
        <authorList>
            <consortium name="RefSeq"/>
        </authorList>
    </citation>
    <scope>IDENTIFICATION</scope>
    <source>
        <tissue evidence="2">Leaf</tissue>
    </source>
</reference>
<reference evidence="1" key="1">
    <citation type="journal article" date="2020" name="Plant Biotechnol. J.">
        <title>The pomegranate (Punica granatum L.) draft genome dissects genetic divergence between soft- and hard-seeded cultivars.</title>
        <authorList>
            <person name="Luo X."/>
            <person name="Li H."/>
            <person name="Wu Z."/>
            <person name="Yao W."/>
            <person name="Zhao P."/>
            <person name="Cao D."/>
            <person name="Yu H."/>
            <person name="Li K."/>
            <person name="Poudel K."/>
            <person name="Zhao D."/>
            <person name="Zhang F."/>
            <person name="Xia X."/>
            <person name="Chen L."/>
            <person name="Wang Q."/>
            <person name="Jing D."/>
            <person name="Cao S."/>
        </authorList>
    </citation>
    <scope>NUCLEOTIDE SEQUENCE [LARGE SCALE GENOMIC DNA]</scope>
    <source>
        <strain evidence="1">cv. Tunisia</strain>
    </source>
</reference>
<evidence type="ECO:0000313" key="2">
    <source>
        <dbReference type="RefSeq" id="XP_031394663.1"/>
    </source>
</evidence>
<proteinExistence type="predicted"/>
<organism evidence="1 2">
    <name type="scientific">Punica granatum</name>
    <name type="common">Pomegranate</name>
    <dbReference type="NCBI Taxonomy" id="22663"/>
    <lineage>
        <taxon>Eukaryota</taxon>
        <taxon>Viridiplantae</taxon>
        <taxon>Streptophyta</taxon>
        <taxon>Embryophyta</taxon>
        <taxon>Tracheophyta</taxon>
        <taxon>Spermatophyta</taxon>
        <taxon>Magnoliopsida</taxon>
        <taxon>eudicotyledons</taxon>
        <taxon>Gunneridae</taxon>
        <taxon>Pentapetalae</taxon>
        <taxon>rosids</taxon>
        <taxon>malvids</taxon>
        <taxon>Myrtales</taxon>
        <taxon>Lythraceae</taxon>
        <taxon>Punica</taxon>
    </lineage>
</organism>
<gene>
    <name evidence="2" type="primary">LOC116206064</name>
</gene>
<protein>
    <submittedName>
        <fullName evidence="2">Uncharacterized protein LOC116206064</fullName>
    </submittedName>
</protein>
<name>A0A6P8DRJ2_PUNGR</name>
<keyword evidence="1" id="KW-1185">Reference proteome</keyword>
<sequence length="117" mass="13268">MGTSNEDQSGMLAISRKPSYDNDMATWGGDGQEVDIQIASSYLSQGLLRYHCQCFTEKATYNAKNLELPDERISSPRVKHVRRINSGYIRVHNLCNKLHCTARDSDIILHQNKSIIK</sequence>
<dbReference type="Proteomes" id="UP000515151">
    <property type="component" value="Chromosome 4"/>
</dbReference>